<dbReference type="Ensembl" id="ENSXCOT00000019101.1">
    <property type="protein sequence ID" value="ENSXCOP00000018865.1"/>
    <property type="gene ID" value="ENSXCOG00000014200.1"/>
</dbReference>
<dbReference type="InterPro" id="IPR000219">
    <property type="entry name" value="DH_dom"/>
</dbReference>
<evidence type="ECO:0000313" key="4">
    <source>
        <dbReference type="Ensembl" id="ENSXCOP00000018865.1"/>
    </source>
</evidence>
<dbReference type="Pfam" id="PF00621">
    <property type="entry name" value="RhoGEF"/>
    <property type="match status" value="1"/>
</dbReference>
<keyword evidence="5" id="KW-1185">Reference proteome</keyword>
<reference evidence="4" key="2">
    <citation type="submission" date="2025-09" db="UniProtKB">
        <authorList>
            <consortium name="Ensembl"/>
        </authorList>
    </citation>
    <scope>IDENTIFICATION</scope>
</reference>
<dbReference type="PROSITE" id="PS50010">
    <property type="entry name" value="DH_2"/>
    <property type="match status" value="1"/>
</dbReference>
<dbReference type="GO" id="GO:0030036">
    <property type="term" value="P:actin cytoskeleton organization"/>
    <property type="evidence" value="ECO:0007669"/>
    <property type="project" value="TreeGrafter"/>
</dbReference>
<dbReference type="Proteomes" id="UP000261380">
    <property type="component" value="Unplaced"/>
</dbReference>
<feature type="domain" description="DH" evidence="3">
    <location>
        <begin position="133"/>
        <end position="225"/>
    </location>
</feature>
<proteinExistence type="predicted"/>
<keyword evidence="1" id="KW-0344">Guanine-nucleotide releasing factor</keyword>
<feature type="compositionally biased region" description="Acidic residues" evidence="2">
    <location>
        <begin position="9"/>
        <end position="32"/>
    </location>
</feature>
<organism evidence="4 5">
    <name type="scientific">Xiphophorus couchianus</name>
    <name type="common">Monterrey platyfish</name>
    <dbReference type="NCBI Taxonomy" id="32473"/>
    <lineage>
        <taxon>Eukaryota</taxon>
        <taxon>Metazoa</taxon>
        <taxon>Chordata</taxon>
        <taxon>Craniata</taxon>
        <taxon>Vertebrata</taxon>
        <taxon>Euteleostomi</taxon>
        <taxon>Actinopterygii</taxon>
        <taxon>Neopterygii</taxon>
        <taxon>Teleostei</taxon>
        <taxon>Neoteleostei</taxon>
        <taxon>Acanthomorphata</taxon>
        <taxon>Ovalentaria</taxon>
        <taxon>Atherinomorphae</taxon>
        <taxon>Cyprinodontiformes</taxon>
        <taxon>Poeciliidae</taxon>
        <taxon>Poeciliinae</taxon>
        <taxon>Xiphophorus</taxon>
    </lineage>
</organism>
<dbReference type="Gene3D" id="1.20.900.10">
    <property type="entry name" value="Dbl homology (DH) domain"/>
    <property type="match status" value="1"/>
</dbReference>
<evidence type="ECO:0000256" key="1">
    <source>
        <dbReference type="ARBA" id="ARBA00022658"/>
    </source>
</evidence>
<dbReference type="PANTHER" id="PTHR12877:SF16">
    <property type="entry name" value="RHO GUANINE NUCLEOTIDE EXCHANGE FACTOR 10-LIKE PROTEIN"/>
    <property type="match status" value="1"/>
</dbReference>
<dbReference type="InterPro" id="IPR039919">
    <property type="entry name" value="ARHGEF10/ARHGEF17"/>
</dbReference>
<dbReference type="GO" id="GO:0005085">
    <property type="term" value="F:guanyl-nucleotide exchange factor activity"/>
    <property type="evidence" value="ECO:0007669"/>
    <property type="project" value="UniProtKB-KW"/>
</dbReference>
<dbReference type="GO" id="GO:0032933">
    <property type="term" value="P:SREBP signaling pathway"/>
    <property type="evidence" value="ECO:0007669"/>
    <property type="project" value="TreeGrafter"/>
</dbReference>
<evidence type="ECO:0000313" key="5">
    <source>
        <dbReference type="Proteomes" id="UP000261380"/>
    </source>
</evidence>
<dbReference type="PANTHER" id="PTHR12877">
    <property type="entry name" value="RHO GUANINE NUCLEOTIDE EXCHANGE FACTOR"/>
    <property type="match status" value="1"/>
</dbReference>
<dbReference type="SUPFAM" id="SSF48065">
    <property type="entry name" value="DBL homology domain (DH-domain)"/>
    <property type="match status" value="1"/>
</dbReference>
<reference evidence="4" key="1">
    <citation type="submission" date="2025-08" db="UniProtKB">
        <authorList>
            <consortium name="Ensembl"/>
        </authorList>
    </citation>
    <scope>IDENTIFICATION</scope>
</reference>
<dbReference type="AlphaFoldDB" id="A0A3B5M635"/>
<dbReference type="InterPro" id="IPR035899">
    <property type="entry name" value="DBL_dom_sf"/>
</dbReference>
<accession>A0A3B5M635</accession>
<sequence>MSTFSLENSELDVIYDDVPSEEPLSPDEDMIYEDVQRESGPLEANNGWSSSEFESYDEQSDNDAKLPARSKVQQLMRAARTGTKDGLERTKIAVMRKVSFLQRKDQMACHTPQPNHVLLEPELLTDLLSTQVVRRHILGSIIQSERSYLESLRRILQYHRPLMETEPRILSPRKIRPIFHRIREITQCHSMFQIALASRVAEWDSSEKIGDLFVASVSIHYRNYTVRSHLDPCVGTDDARYVHILTKSPSSSTEIQKKCNKLNKRKTLYFSFVSLSR</sequence>
<evidence type="ECO:0000256" key="2">
    <source>
        <dbReference type="SAM" id="MobiDB-lite"/>
    </source>
</evidence>
<dbReference type="GO" id="GO:0005829">
    <property type="term" value="C:cytosol"/>
    <property type="evidence" value="ECO:0007669"/>
    <property type="project" value="TreeGrafter"/>
</dbReference>
<dbReference type="GeneTree" id="ENSGT00940000153798"/>
<protein>
    <recommendedName>
        <fullName evidence="3">DH domain-containing protein</fullName>
    </recommendedName>
</protein>
<feature type="region of interest" description="Disordered" evidence="2">
    <location>
        <begin position="1"/>
        <end position="65"/>
    </location>
</feature>
<dbReference type="GO" id="GO:0051496">
    <property type="term" value="P:positive regulation of stress fiber assembly"/>
    <property type="evidence" value="ECO:0007669"/>
    <property type="project" value="TreeGrafter"/>
</dbReference>
<name>A0A3B5M635_9TELE</name>
<evidence type="ECO:0000259" key="3">
    <source>
        <dbReference type="PROSITE" id="PS50010"/>
    </source>
</evidence>